<evidence type="ECO:0000313" key="2">
    <source>
        <dbReference type="EMBL" id="TWU17203.1"/>
    </source>
</evidence>
<proteinExistence type="predicted"/>
<protein>
    <recommendedName>
        <fullName evidence="1">DUF1559 domain-containing protein</fullName>
    </recommendedName>
</protein>
<accession>A0A5C6BY20</accession>
<evidence type="ECO:0000259" key="1">
    <source>
        <dbReference type="Pfam" id="PF07596"/>
    </source>
</evidence>
<sequence>MQCRSNRLAFTLVELLVVIAIIGVLVGLLLPAVQAAREAARRMQCSNNLKQQALALHNYENALRSYPPALHGSGRYNNPTYHAENGGVKNTTGWAMLLPYLESSAEYSKYNFSVASSTSSPYGITPVGTDLINDGIYNARLPYLECPSHSEAGTTYSRDAGTTEFYSMRNAVRTSYFFSTGAFTDYDAPFDTKSDSVNQGMFGNETGAKLRAVLDGLSNSIAIGEGAGGQWKTSTLFGPWGMTGAHTCCHGRIVSTITNGVPTPTAAEAQSWSINTTYPGQAPGKTYAWGFNSYHPGGAQFAFADGSVHFLSENMDYATLAKLAYIHDGSVVSEY</sequence>
<dbReference type="RefSeq" id="WP_197169491.1">
    <property type="nucleotide sequence ID" value="NZ_SJPT01000014.1"/>
</dbReference>
<dbReference type="Proteomes" id="UP000316304">
    <property type="component" value="Unassembled WGS sequence"/>
</dbReference>
<organism evidence="2 3">
    <name type="scientific">Novipirellula galeiformis</name>
    <dbReference type="NCBI Taxonomy" id="2528004"/>
    <lineage>
        <taxon>Bacteria</taxon>
        <taxon>Pseudomonadati</taxon>
        <taxon>Planctomycetota</taxon>
        <taxon>Planctomycetia</taxon>
        <taxon>Pirellulales</taxon>
        <taxon>Pirellulaceae</taxon>
        <taxon>Novipirellula</taxon>
    </lineage>
</organism>
<dbReference type="InterPro" id="IPR027558">
    <property type="entry name" value="Pre_pil_HX9DG_C"/>
</dbReference>
<dbReference type="InterPro" id="IPR012902">
    <property type="entry name" value="N_methyl_site"/>
</dbReference>
<dbReference type="SUPFAM" id="SSF54523">
    <property type="entry name" value="Pili subunits"/>
    <property type="match status" value="1"/>
</dbReference>
<dbReference type="InterPro" id="IPR011453">
    <property type="entry name" value="DUF1559"/>
</dbReference>
<comment type="caution">
    <text evidence="2">The sequence shown here is derived from an EMBL/GenBank/DDBJ whole genome shotgun (WGS) entry which is preliminary data.</text>
</comment>
<name>A0A5C6BY20_9BACT</name>
<evidence type="ECO:0000313" key="3">
    <source>
        <dbReference type="Proteomes" id="UP000316304"/>
    </source>
</evidence>
<keyword evidence="3" id="KW-1185">Reference proteome</keyword>
<dbReference type="Gene3D" id="3.30.700.10">
    <property type="entry name" value="Glycoprotein, Type 4 Pilin"/>
    <property type="match status" value="1"/>
</dbReference>
<dbReference type="InterPro" id="IPR045584">
    <property type="entry name" value="Pilin-like"/>
</dbReference>
<dbReference type="Pfam" id="PF07963">
    <property type="entry name" value="N_methyl"/>
    <property type="match status" value="1"/>
</dbReference>
<dbReference type="EMBL" id="SJPT01000014">
    <property type="protein sequence ID" value="TWU17203.1"/>
    <property type="molecule type" value="Genomic_DNA"/>
</dbReference>
<dbReference type="PANTHER" id="PTHR30093:SF2">
    <property type="entry name" value="TYPE II SECRETION SYSTEM PROTEIN H"/>
    <property type="match status" value="1"/>
</dbReference>
<dbReference type="NCBIfam" id="TIGR04294">
    <property type="entry name" value="pre_pil_HX9DG"/>
    <property type="match status" value="1"/>
</dbReference>
<dbReference type="AlphaFoldDB" id="A0A5C6BY20"/>
<dbReference type="Pfam" id="PF07596">
    <property type="entry name" value="SBP_bac_10"/>
    <property type="match status" value="1"/>
</dbReference>
<reference evidence="2 3" key="1">
    <citation type="submission" date="2019-02" db="EMBL/GenBank/DDBJ databases">
        <title>Deep-cultivation of Planctomycetes and their phenomic and genomic characterization uncovers novel biology.</title>
        <authorList>
            <person name="Wiegand S."/>
            <person name="Jogler M."/>
            <person name="Boedeker C."/>
            <person name="Pinto D."/>
            <person name="Vollmers J."/>
            <person name="Rivas-Marin E."/>
            <person name="Kohn T."/>
            <person name="Peeters S.H."/>
            <person name="Heuer A."/>
            <person name="Rast P."/>
            <person name="Oberbeckmann S."/>
            <person name="Bunk B."/>
            <person name="Jeske O."/>
            <person name="Meyerdierks A."/>
            <person name="Storesund J.E."/>
            <person name="Kallscheuer N."/>
            <person name="Luecker S."/>
            <person name="Lage O.M."/>
            <person name="Pohl T."/>
            <person name="Merkel B.J."/>
            <person name="Hornburger P."/>
            <person name="Mueller R.-W."/>
            <person name="Bruemmer F."/>
            <person name="Labrenz M."/>
            <person name="Spormann A.M."/>
            <person name="Op Den Camp H."/>
            <person name="Overmann J."/>
            <person name="Amann R."/>
            <person name="Jetten M.S.M."/>
            <person name="Mascher T."/>
            <person name="Medema M.H."/>
            <person name="Devos D.P."/>
            <person name="Kaster A.-K."/>
            <person name="Ovreas L."/>
            <person name="Rohde M."/>
            <person name="Galperin M.Y."/>
            <person name="Jogler C."/>
        </authorList>
    </citation>
    <scope>NUCLEOTIDE SEQUENCE [LARGE SCALE GENOMIC DNA]</scope>
    <source>
        <strain evidence="2 3">Pla52o</strain>
    </source>
</reference>
<dbReference type="NCBIfam" id="TIGR02532">
    <property type="entry name" value="IV_pilin_GFxxxE"/>
    <property type="match status" value="1"/>
</dbReference>
<dbReference type="PANTHER" id="PTHR30093">
    <property type="entry name" value="GENERAL SECRETION PATHWAY PROTEIN G"/>
    <property type="match status" value="1"/>
</dbReference>
<gene>
    <name evidence="2" type="ORF">Pla52o_53780</name>
</gene>
<feature type="domain" description="DUF1559" evidence="1">
    <location>
        <begin position="34"/>
        <end position="316"/>
    </location>
</feature>